<reference evidence="2" key="1">
    <citation type="journal article" date="2017" name="Genome Biol.">
        <title>Comparative genomics reveals high biological diversity and specific adaptations in the industrially and medically important fungal genus Aspergillus.</title>
        <authorList>
            <person name="de Vries R.P."/>
            <person name="Riley R."/>
            <person name="Wiebenga A."/>
            <person name="Aguilar-Osorio G."/>
            <person name="Amillis S."/>
            <person name="Uchima C.A."/>
            <person name="Anderluh G."/>
            <person name="Asadollahi M."/>
            <person name="Askin M."/>
            <person name="Barry K."/>
            <person name="Battaglia E."/>
            <person name="Bayram O."/>
            <person name="Benocci T."/>
            <person name="Braus-Stromeyer S.A."/>
            <person name="Caldana C."/>
            <person name="Canovas D."/>
            <person name="Cerqueira G.C."/>
            <person name="Chen F."/>
            <person name="Chen W."/>
            <person name="Choi C."/>
            <person name="Clum A."/>
            <person name="Dos Santos R.A."/>
            <person name="Damasio A.R."/>
            <person name="Diallinas G."/>
            <person name="Emri T."/>
            <person name="Fekete E."/>
            <person name="Flipphi M."/>
            <person name="Freyberg S."/>
            <person name="Gallo A."/>
            <person name="Gournas C."/>
            <person name="Habgood R."/>
            <person name="Hainaut M."/>
            <person name="Harispe M.L."/>
            <person name="Henrissat B."/>
            <person name="Hilden K.S."/>
            <person name="Hope R."/>
            <person name="Hossain A."/>
            <person name="Karabika E."/>
            <person name="Karaffa L."/>
            <person name="Karanyi Z."/>
            <person name="Krasevec N."/>
            <person name="Kuo A."/>
            <person name="Kusch H."/>
            <person name="LaButti K."/>
            <person name="Lagendijk E.L."/>
            <person name="Lapidus A."/>
            <person name="Levasseur A."/>
            <person name="Lindquist E."/>
            <person name="Lipzen A."/>
            <person name="Logrieco A.F."/>
            <person name="MacCabe A."/>
            <person name="Maekelae M.R."/>
            <person name="Malavazi I."/>
            <person name="Melin P."/>
            <person name="Meyer V."/>
            <person name="Mielnichuk N."/>
            <person name="Miskei M."/>
            <person name="Molnar A.P."/>
            <person name="Mule G."/>
            <person name="Ngan C.Y."/>
            <person name="Orejas M."/>
            <person name="Orosz E."/>
            <person name="Ouedraogo J.P."/>
            <person name="Overkamp K.M."/>
            <person name="Park H.-S."/>
            <person name="Perrone G."/>
            <person name="Piumi F."/>
            <person name="Punt P.J."/>
            <person name="Ram A.F."/>
            <person name="Ramon A."/>
            <person name="Rauscher S."/>
            <person name="Record E."/>
            <person name="Riano-Pachon D.M."/>
            <person name="Robert V."/>
            <person name="Roehrig J."/>
            <person name="Ruller R."/>
            <person name="Salamov A."/>
            <person name="Salih N.S."/>
            <person name="Samson R.A."/>
            <person name="Sandor E."/>
            <person name="Sanguinetti M."/>
            <person name="Schuetze T."/>
            <person name="Sepcic K."/>
            <person name="Shelest E."/>
            <person name="Sherlock G."/>
            <person name="Sophianopoulou V."/>
            <person name="Squina F.M."/>
            <person name="Sun H."/>
            <person name="Susca A."/>
            <person name="Todd R.B."/>
            <person name="Tsang A."/>
            <person name="Unkles S.E."/>
            <person name="van de Wiele N."/>
            <person name="van Rossen-Uffink D."/>
            <person name="Oliveira J.V."/>
            <person name="Vesth T.C."/>
            <person name="Visser J."/>
            <person name="Yu J.-H."/>
            <person name="Zhou M."/>
            <person name="Andersen M.R."/>
            <person name="Archer D.B."/>
            <person name="Baker S.E."/>
            <person name="Benoit I."/>
            <person name="Brakhage A.A."/>
            <person name="Braus G.H."/>
            <person name="Fischer R."/>
            <person name="Frisvad J.C."/>
            <person name="Goldman G.H."/>
            <person name="Houbraken J."/>
            <person name="Oakley B."/>
            <person name="Pocsi I."/>
            <person name="Scazzocchio C."/>
            <person name="Seiboth B."/>
            <person name="vanKuyk P.A."/>
            <person name="Wortman J."/>
            <person name="Dyer P.S."/>
            <person name="Grigoriev I.V."/>
        </authorList>
    </citation>
    <scope>NUCLEOTIDE SEQUENCE [LARGE SCALE GENOMIC DNA]</scope>
    <source>
        <strain evidence="2">CBS 101740 / IMI 381727 / IBT 21946</strain>
    </source>
</reference>
<dbReference type="STRING" id="767769.A0A1L9UA68"/>
<proteinExistence type="predicted"/>
<dbReference type="GeneID" id="93580309"/>
<dbReference type="VEuPathDB" id="FungiDB:ASPBRDRAFT_57941"/>
<dbReference type="EMBL" id="KV878690">
    <property type="protein sequence ID" value="OJJ68586.1"/>
    <property type="molecule type" value="Genomic_DNA"/>
</dbReference>
<accession>A0A1L9UA68</accession>
<name>A0A1L9UA68_ASPBC</name>
<sequence>MNTFDRLPYEIVSLIITYAADWVALESLMKVSQRVGWLFDGGPALEADREAIRLVECILEDNPMMNHRLHHKFRICMHLRQPSYDKNFKKFKKWDYKRTSLNSTSSISRGSLRDTVIVAANIQRLACACLTTYLNRTRELQPRFLEKFGAVIRDAGPPSWVEEYRVYESLWHYQLACDLVDATSKLEWSTKDINRLRQWPSESYFLDRLPQASQLRCEYAVWAPPVPPVIAEDDRGPINPWGRDPRSYRTTNVPTTCAARKYGLSLWDRWRLYCLGLQDAEDPLRPESEIITAPDGSSVTRGYLVGYETHCLLVGEVGASLSDMENINCR</sequence>
<keyword evidence="2" id="KW-1185">Reference proteome</keyword>
<dbReference type="Proteomes" id="UP000184499">
    <property type="component" value="Unassembled WGS sequence"/>
</dbReference>
<evidence type="ECO:0000313" key="2">
    <source>
        <dbReference type="Proteomes" id="UP000184499"/>
    </source>
</evidence>
<dbReference type="RefSeq" id="XP_067475835.1">
    <property type="nucleotide sequence ID" value="XM_067627821.1"/>
</dbReference>
<organism evidence="1 2">
    <name type="scientific">Aspergillus brasiliensis (strain CBS 101740 / IMI 381727 / IBT 21946)</name>
    <dbReference type="NCBI Taxonomy" id="767769"/>
    <lineage>
        <taxon>Eukaryota</taxon>
        <taxon>Fungi</taxon>
        <taxon>Dikarya</taxon>
        <taxon>Ascomycota</taxon>
        <taxon>Pezizomycotina</taxon>
        <taxon>Eurotiomycetes</taxon>
        <taxon>Eurotiomycetidae</taxon>
        <taxon>Eurotiales</taxon>
        <taxon>Aspergillaceae</taxon>
        <taxon>Aspergillus</taxon>
        <taxon>Aspergillus subgen. Circumdati</taxon>
    </lineage>
</organism>
<dbReference type="AlphaFoldDB" id="A0A1L9UA68"/>
<gene>
    <name evidence="1" type="ORF">ASPBRDRAFT_57941</name>
</gene>
<protein>
    <recommendedName>
        <fullName evidence="3">F-box domain-containing protein</fullName>
    </recommendedName>
</protein>
<evidence type="ECO:0000313" key="1">
    <source>
        <dbReference type="EMBL" id="OJJ68586.1"/>
    </source>
</evidence>
<evidence type="ECO:0008006" key="3">
    <source>
        <dbReference type="Google" id="ProtNLM"/>
    </source>
</evidence>
<dbReference type="OrthoDB" id="4358152at2759"/>